<evidence type="ECO:0000313" key="1">
    <source>
        <dbReference type="EMBL" id="VDO22159.1"/>
    </source>
</evidence>
<dbReference type="OMA" id="HRMERNE"/>
<proteinExistence type="predicted"/>
<dbReference type="WBParaSite" id="HPLM_0000400801-mRNA-1">
    <property type="protein sequence ID" value="HPLM_0000400801-mRNA-1"/>
    <property type="gene ID" value="HPLM_0000400801"/>
</dbReference>
<protein>
    <submittedName>
        <fullName evidence="3">Endonuclease/exonuclease/phosphatase domain-containing protein</fullName>
    </submittedName>
</protein>
<sequence>MRQERRRRRRCPRQYALDHEHRFVRKLNSPNRTFAIRKMLRRIALTIFVAYAPTSSYEEEDLEAFYMDLERFYREDHTFFKVVVGDFNAKMGPRRTAEEPYIGSHRMERNE</sequence>
<dbReference type="OrthoDB" id="5817221at2759"/>
<gene>
    <name evidence="1" type="ORF">HPLM_LOCUS4000</name>
</gene>
<accession>A0A0N4W2P1</accession>
<dbReference type="Proteomes" id="UP000268014">
    <property type="component" value="Unassembled WGS sequence"/>
</dbReference>
<dbReference type="Gene3D" id="3.60.10.10">
    <property type="entry name" value="Endonuclease/exonuclease/phosphatase"/>
    <property type="match status" value="1"/>
</dbReference>
<dbReference type="InterPro" id="IPR036691">
    <property type="entry name" value="Endo/exonu/phosph_ase_sf"/>
</dbReference>
<dbReference type="AlphaFoldDB" id="A0A0N4W2P1"/>
<evidence type="ECO:0000313" key="2">
    <source>
        <dbReference type="Proteomes" id="UP000268014"/>
    </source>
</evidence>
<reference evidence="1 2" key="2">
    <citation type="submission" date="2018-11" db="EMBL/GenBank/DDBJ databases">
        <authorList>
            <consortium name="Pathogen Informatics"/>
        </authorList>
    </citation>
    <scope>NUCLEOTIDE SEQUENCE [LARGE SCALE GENOMIC DNA]</scope>
    <source>
        <strain evidence="1 2">MHpl1</strain>
    </source>
</reference>
<reference evidence="3" key="1">
    <citation type="submission" date="2017-02" db="UniProtKB">
        <authorList>
            <consortium name="WormBaseParasite"/>
        </authorList>
    </citation>
    <scope>IDENTIFICATION</scope>
</reference>
<evidence type="ECO:0000313" key="3">
    <source>
        <dbReference type="WBParaSite" id="HPLM_0000400801-mRNA-1"/>
    </source>
</evidence>
<name>A0A0N4W2P1_HAEPC</name>
<organism evidence="3">
    <name type="scientific">Haemonchus placei</name>
    <name type="common">Barber's pole worm</name>
    <dbReference type="NCBI Taxonomy" id="6290"/>
    <lineage>
        <taxon>Eukaryota</taxon>
        <taxon>Metazoa</taxon>
        <taxon>Ecdysozoa</taxon>
        <taxon>Nematoda</taxon>
        <taxon>Chromadorea</taxon>
        <taxon>Rhabditida</taxon>
        <taxon>Rhabditina</taxon>
        <taxon>Rhabditomorpha</taxon>
        <taxon>Strongyloidea</taxon>
        <taxon>Trichostrongylidae</taxon>
        <taxon>Haemonchus</taxon>
    </lineage>
</organism>
<dbReference type="EMBL" id="UZAF01016163">
    <property type="protein sequence ID" value="VDO22159.1"/>
    <property type="molecule type" value="Genomic_DNA"/>
</dbReference>
<keyword evidence="2" id="KW-1185">Reference proteome</keyword>